<keyword evidence="1" id="KW-0238">DNA-binding</keyword>
<feature type="domain" description="PsrA tetracyclin repressor-like C-terminal" evidence="4">
    <location>
        <begin position="138"/>
        <end position="232"/>
    </location>
</feature>
<evidence type="ECO:0000313" key="5">
    <source>
        <dbReference type="EMBL" id="CAG2159836.1"/>
    </source>
</evidence>
<gene>
    <name evidence="5" type="ORF">LMG26411_07017</name>
</gene>
<dbReference type="PANTHER" id="PTHR30055">
    <property type="entry name" value="HTH-TYPE TRANSCRIPTIONAL REGULATOR RUTR"/>
    <property type="match status" value="1"/>
</dbReference>
<feature type="compositionally biased region" description="Polar residues" evidence="2">
    <location>
        <begin position="1"/>
        <end position="11"/>
    </location>
</feature>
<dbReference type="Pfam" id="PF17939">
    <property type="entry name" value="TetR_C_30"/>
    <property type="match status" value="1"/>
</dbReference>
<evidence type="ECO:0000259" key="3">
    <source>
        <dbReference type="Pfam" id="PF00440"/>
    </source>
</evidence>
<dbReference type="Proteomes" id="UP000672657">
    <property type="component" value="Unassembled WGS sequence"/>
</dbReference>
<reference evidence="5 6" key="1">
    <citation type="submission" date="2021-03" db="EMBL/GenBank/DDBJ databases">
        <authorList>
            <person name="Peeters C."/>
        </authorList>
    </citation>
    <scope>NUCLEOTIDE SEQUENCE [LARGE SCALE GENOMIC DNA]</scope>
    <source>
        <strain evidence="5 6">LMG 26411</strain>
    </source>
</reference>
<dbReference type="Gene3D" id="1.10.357.10">
    <property type="entry name" value="Tetracycline Repressor, domain 2"/>
    <property type="match status" value="1"/>
</dbReference>
<feature type="domain" description="HTH tetR-type" evidence="3">
    <location>
        <begin position="46"/>
        <end position="91"/>
    </location>
</feature>
<dbReference type="InterPro" id="IPR001647">
    <property type="entry name" value="HTH_TetR"/>
</dbReference>
<evidence type="ECO:0008006" key="7">
    <source>
        <dbReference type="Google" id="ProtNLM"/>
    </source>
</evidence>
<evidence type="ECO:0000313" key="6">
    <source>
        <dbReference type="Proteomes" id="UP000672657"/>
    </source>
</evidence>
<dbReference type="InterPro" id="IPR050109">
    <property type="entry name" value="HTH-type_TetR-like_transc_reg"/>
</dbReference>
<dbReference type="SUPFAM" id="SSF46689">
    <property type="entry name" value="Homeodomain-like"/>
    <property type="match status" value="1"/>
</dbReference>
<accession>A0ABN7Q9B0</accession>
<name>A0ABN7Q9B0_9BURK</name>
<proteinExistence type="predicted"/>
<dbReference type="Pfam" id="PF00440">
    <property type="entry name" value="TetR_N"/>
    <property type="match status" value="1"/>
</dbReference>
<feature type="compositionally biased region" description="Basic and acidic residues" evidence="2">
    <location>
        <begin position="21"/>
        <end position="38"/>
    </location>
</feature>
<evidence type="ECO:0000256" key="2">
    <source>
        <dbReference type="SAM" id="MobiDB-lite"/>
    </source>
</evidence>
<sequence length="248" mass="27560">MRRSQSSSNTPEPAEQTVVEKLADRKSQARTAEPRPGADSKSATRLLEVAERLFAQHGVELVPLRQIAAEAGQRNHSALHYYFGSREALVGQLLNWRLSHVNAVRHRYLDDLEADGKTPALKDVVRQSISALADTVLETPWGPDYLQVLAQATFSPQLFSLEAIDSASISAILRVRRLIAVALPDVPAKVLRDRYVWFNHSVVYAMAHWSRHDRLRNIKPPIANLVAYCAGGLSAAVEPATRSRTKRS</sequence>
<dbReference type="InterPro" id="IPR041586">
    <property type="entry name" value="PsrA_TetR_C"/>
</dbReference>
<evidence type="ECO:0000259" key="4">
    <source>
        <dbReference type="Pfam" id="PF17939"/>
    </source>
</evidence>
<organism evidence="5 6">
    <name type="scientific">Cupriavidus numazuensis</name>
    <dbReference type="NCBI Taxonomy" id="221992"/>
    <lineage>
        <taxon>Bacteria</taxon>
        <taxon>Pseudomonadati</taxon>
        <taxon>Pseudomonadota</taxon>
        <taxon>Betaproteobacteria</taxon>
        <taxon>Burkholderiales</taxon>
        <taxon>Burkholderiaceae</taxon>
        <taxon>Cupriavidus</taxon>
    </lineage>
</organism>
<protein>
    <recommendedName>
        <fullName evidence="7">TetR/AcrR family transcriptional regulator</fullName>
    </recommendedName>
</protein>
<keyword evidence="6" id="KW-1185">Reference proteome</keyword>
<dbReference type="InterPro" id="IPR009057">
    <property type="entry name" value="Homeodomain-like_sf"/>
</dbReference>
<dbReference type="RefSeq" id="WP_211957791.1">
    <property type="nucleotide sequence ID" value="NZ_CAJPVI010000066.1"/>
</dbReference>
<dbReference type="PANTHER" id="PTHR30055:SF235">
    <property type="entry name" value="TRANSCRIPTIONAL REGULATORY PROTEIN"/>
    <property type="match status" value="1"/>
</dbReference>
<evidence type="ECO:0000256" key="1">
    <source>
        <dbReference type="ARBA" id="ARBA00023125"/>
    </source>
</evidence>
<comment type="caution">
    <text evidence="5">The sequence shown here is derived from an EMBL/GenBank/DDBJ whole genome shotgun (WGS) entry which is preliminary data.</text>
</comment>
<feature type="region of interest" description="Disordered" evidence="2">
    <location>
        <begin position="1"/>
        <end position="42"/>
    </location>
</feature>
<dbReference type="EMBL" id="CAJPVI010000066">
    <property type="protein sequence ID" value="CAG2159836.1"/>
    <property type="molecule type" value="Genomic_DNA"/>
</dbReference>